<protein>
    <recommendedName>
        <fullName evidence="5">Transmembrane protein</fullName>
    </recommendedName>
</protein>
<feature type="region of interest" description="Disordered" evidence="1">
    <location>
        <begin position="100"/>
        <end position="122"/>
    </location>
</feature>
<feature type="region of interest" description="Disordered" evidence="1">
    <location>
        <begin position="154"/>
        <end position="182"/>
    </location>
</feature>
<evidence type="ECO:0000256" key="2">
    <source>
        <dbReference type="SAM" id="Phobius"/>
    </source>
</evidence>
<feature type="transmembrane region" description="Helical" evidence="2">
    <location>
        <begin position="6"/>
        <end position="26"/>
    </location>
</feature>
<evidence type="ECO:0000313" key="3">
    <source>
        <dbReference type="EMBL" id="CAD8065127.1"/>
    </source>
</evidence>
<proteinExistence type="predicted"/>
<dbReference type="AlphaFoldDB" id="A0A8S1LC34"/>
<evidence type="ECO:0008006" key="5">
    <source>
        <dbReference type="Google" id="ProtNLM"/>
    </source>
</evidence>
<dbReference type="Proteomes" id="UP000688137">
    <property type="component" value="Unassembled WGS sequence"/>
</dbReference>
<keyword evidence="2" id="KW-1133">Transmembrane helix</keyword>
<evidence type="ECO:0000313" key="4">
    <source>
        <dbReference type="Proteomes" id="UP000688137"/>
    </source>
</evidence>
<accession>A0A8S1LC34</accession>
<feature type="compositionally biased region" description="Low complexity" evidence="1">
    <location>
        <begin position="163"/>
        <end position="176"/>
    </location>
</feature>
<reference evidence="3" key="1">
    <citation type="submission" date="2021-01" db="EMBL/GenBank/DDBJ databases">
        <authorList>
            <consortium name="Genoscope - CEA"/>
            <person name="William W."/>
        </authorList>
    </citation>
    <scope>NUCLEOTIDE SEQUENCE</scope>
</reference>
<name>A0A8S1LC34_PARPR</name>
<keyword evidence="2" id="KW-0812">Transmembrane</keyword>
<gene>
    <name evidence="3" type="ORF">PPRIM_AZ9-3.1.T0370111</name>
</gene>
<keyword evidence="2" id="KW-0472">Membrane</keyword>
<dbReference type="EMBL" id="CAJJDM010000036">
    <property type="protein sequence ID" value="CAD8065127.1"/>
    <property type="molecule type" value="Genomic_DNA"/>
</dbReference>
<dbReference type="OMA" id="KTQAQPN"/>
<comment type="caution">
    <text evidence="3">The sequence shown here is derived from an EMBL/GenBank/DDBJ whole genome shotgun (WGS) entry which is preliminary data.</text>
</comment>
<keyword evidence="4" id="KW-1185">Reference proteome</keyword>
<feature type="compositionally biased region" description="Polar residues" evidence="1">
    <location>
        <begin position="113"/>
        <end position="122"/>
    </location>
</feature>
<organism evidence="3 4">
    <name type="scientific">Paramecium primaurelia</name>
    <dbReference type="NCBI Taxonomy" id="5886"/>
    <lineage>
        <taxon>Eukaryota</taxon>
        <taxon>Sar</taxon>
        <taxon>Alveolata</taxon>
        <taxon>Ciliophora</taxon>
        <taxon>Intramacronucleata</taxon>
        <taxon>Oligohymenophorea</taxon>
        <taxon>Peniculida</taxon>
        <taxon>Parameciidae</taxon>
        <taxon>Paramecium</taxon>
    </lineage>
</organism>
<sequence length="182" mass="20883">MDPIFYTFLGMGLGFIGSQVVMNNFFKNKQNKNPQQNQATKKYLPSTPDMKKAFQQNQIPFQMKRTIELDDQIRKKVKIQSSPAQFDKDDELLMAQDQESNKSNQINNSDNNTLPQTPNFQNKTQAQPNIKLFVTADQIQQIVTSPLILKSNKFSASQNNHPEITQSISQSEQQVENNEKDE</sequence>
<feature type="compositionally biased region" description="Low complexity" evidence="1">
    <location>
        <begin position="101"/>
        <end position="112"/>
    </location>
</feature>
<evidence type="ECO:0000256" key="1">
    <source>
        <dbReference type="SAM" id="MobiDB-lite"/>
    </source>
</evidence>